<dbReference type="InterPro" id="IPR007278">
    <property type="entry name" value="DUF397"/>
</dbReference>
<evidence type="ECO:0000259" key="1">
    <source>
        <dbReference type="Pfam" id="PF04149"/>
    </source>
</evidence>
<accession>G8WUF0</accession>
<evidence type="ECO:0000313" key="2">
    <source>
        <dbReference type="EMBL" id="AEW95839.1"/>
    </source>
</evidence>
<sequence length="63" mass="6525">MSELTWQKSSFSNGQGTPDCVELAAGRSGTVHLRESDDPTTVLTADAAGLAALLKEIKSGTFG</sequence>
<dbReference type="AlphaFoldDB" id="G8WUF0"/>
<dbReference type="Proteomes" id="UP000007842">
    <property type="component" value="Chromosome"/>
</dbReference>
<name>G8WUF0_STREN</name>
<keyword evidence="3" id="KW-1185">Reference proteome</keyword>
<organism evidence="2 3">
    <name type="scientific">Streptantibioticus cattleyicolor (strain ATCC 35852 / DSM 46488 / JCM 4925 / NBRC 14057 / NRRL 8057)</name>
    <name type="common">Streptomyces cattleya</name>
    <dbReference type="NCBI Taxonomy" id="1003195"/>
    <lineage>
        <taxon>Bacteria</taxon>
        <taxon>Bacillati</taxon>
        <taxon>Actinomycetota</taxon>
        <taxon>Actinomycetes</taxon>
        <taxon>Kitasatosporales</taxon>
        <taxon>Streptomycetaceae</taxon>
        <taxon>Streptantibioticus</taxon>
    </lineage>
</organism>
<dbReference type="OrthoDB" id="3402668at2"/>
<evidence type="ECO:0000313" key="3">
    <source>
        <dbReference type="Proteomes" id="UP000007842"/>
    </source>
</evidence>
<protein>
    <recommendedName>
        <fullName evidence="1">DUF397 domain-containing protein</fullName>
    </recommendedName>
</protein>
<dbReference type="STRING" id="1003195.SCATT_34680"/>
<gene>
    <name evidence="2" type="ordered locus">SCATT_34680</name>
</gene>
<proteinExistence type="predicted"/>
<dbReference type="EMBL" id="CP003219">
    <property type="protein sequence ID" value="AEW95839.1"/>
    <property type="molecule type" value="Genomic_DNA"/>
</dbReference>
<dbReference type="PATRIC" id="fig|1003195.29.peg.3461"/>
<dbReference type="Pfam" id="PF04149">
    <property type="entry name" value="DUF397"/>
    <property type="match status" value="1"/>
</dbReference>
<dbReference type="KEGG" id="scy:SCATT_34680"/>
<dbReference type="RefSeq" id="WP_014628186.1">
    <property type="nucleotide sequence ID" value="NC_016111.1"/>
</dbReference>
<dbReference type="HOGENOM" id="CLU_131550_1_2_11"/>
<reference evidence="3" key="1">
    <citation type="submission" date="2011-12" db="EMBL/GenBank/DDBJ databases">
        <title>Complete genome sequence of Streptomyces cattleya strain DSM 46488.</title>
        <authorList>
            <person name="Ou H.-Y."/>
            <person name="Li P."/>
            <person name="Zhao C."/>
            <person name="O'Hagan D."/>
            <person name="Deng Z."/>
        </authorList>
    </citation>
    <scope>NUCLEOTIDE SEQUENCE [LARGE SCALE GENOMIC DNA]</scope>
    <source>
        <strain evidence="3">ATCC 35852 / DSM 46488 / JCM 4925 / NBRC 14057 / NRRL 8057</strain>
    </source>
</reference>
<feature type="domain" description="DUF397" evidence="1">
    <location>
        <begin position="4"/>
        <end position="58"/>
    </location>
</feature>